<evidence type="ECO:0000313" key="6">
    <source>
        <dbReference type="EMBL" id="VBB43583.1"/>
    </source>
</evidence>
<accession>A0A653A6D8</accession>
<gene>
    <name evidence="6" type="ORF">TRIP_B30011</name>
</gene>
<evidence type="ECO:0008006" key="7">
    <source>
        <dbReference type="Google" id="ProtNLM"/>
    </source>
</evidence>
<organism evidence="6">
    <name type="scientific">Uncultured Desulfatiglans sp</name>
    <dbReference type="NCBI Taxonomy" id="1748965"/>
    <lineage>
        <taxon>Bacteria</taxon>
        <taxon>Pseudomonadati</taxon>
        <taxon>Thermodesulfobacteriota</taxon>
        <taxon>Desulfobacteria</taxon>
        <taxon>Desulfatiglandales</taxon>
        <taxon>Desulfatiglandaceae</taxon>
        <taxon>Desulfatiglans</taxon>
        <taxon>environmental samples</taxon>
    </lineage>
</organism>
<keyword evidence="2" id="KW-0808">Transferase</keyword>
<keyword evidence="3" id="KW-0270">Exopolysaccharide synthesis</keyword>
<sequence length="317" mass="37102">MHSVPQMIDAVFTWVNGNDPDHLHRRLKYSGQLEIPGTLPDADSQSRYSDSGELWFSINLVRKNAPWIRNIYIVTDNQTPHWINQDIIKKLGIIIIDHREIFCGFNRYLPTFNSNSIEALLYRISGLSPRFIYLNDDFFIISPVRPEDYFYNGIPLIRGFWTYKNRYFAYLERQFRTFVTKASGLDGLVGRRAESKILPSCRYFRLAHTPYPLQIETFKQYFKDYIFLQNIIKYRFRNKEQIWPIGYLCNLALRQGRAISHLPDLAYLSPSTPIKKIQLVCNSAVGNPLVKHLCIQSLDKFTTNARKLCVNFLSSLL</sequence>
<protein>
    <recommendedName>
        <fullName evidence="7">Capsular polysaccharide phosphotransferase SacB</fullName>
    </recommendedName>
</protein>
<feature type="domain" description="Stealth protein CR2 conserved region 2" evidence="4">
    <location>
        <begin position="47"/>
        <end position="151"/>
    </location>
</feature>
<proteinExistence type="inferred from homology"/>
<evidence type="ECO:0000256" key="2">
    <source>
        <dbReference type="ARBA" id="ARBA00022679"/>
    </source>
</evidence>
<dbReference type="InterPro" id="IPR021520">
    <property type="entry name" value="Stealth_CR2"/>
</dbReference>
<evidence type="ECO:0000256" key="1">
    <source>
        <dbReference type="ARBA" id="ARBA00007583"/>
    </source>
</evidence>
<dbReference type="Pfam" id="PF11380">
    <property type="entry name" value="Stealth_CR2"/>
    <property type="match status" value="1"/>
</dbReference>
<dbReference type="InterPro" id="IPR047141">
    <property type="entry name" value="Stealth"/>
</dbReference>
<dbReference type="GO" id="GO:0000271">
    <property type="term" value="P:polysaccharide biosynthetic process"/>
    <property type="evidence" value="ECO:0007669"/>
    <property type="project" value="UniProtKB-KW"/>
</dbReference>
<dbReference type="EMBL" id="UPXX01000023">
    <property type="protein sequence ID" value="VBB43583.1"/>
    <property type="molecule type" value="Genomic_DNA"/>
</dbReference>
<comment type="similarity">
    <text evidence="1">Belongs to the stealth family.</text>
</comment>
<evidence type="ECO:0000259" key="4">
    <source>
        <dbReference type="Pfam" id="PF11380"/>
    </source>
</evidence>
<name>A0A653A6D8_UNCDX</name>
<dbReference type="AlphaFoldDB" id="A0A653A6D8"/>
<feature type="domain" description="Stealth protein CR1 conserved region 1" evidence="5">
    <location>
        <begin position="8"/>
        <end position="33"/>
    </location>
</feature>
<dbReference type="PANTHER" id="PTHR24045">
    <property type="match status" value="1"/>
</dbReference>
<evidence type="ECO:0000259" key="5">
    <source>
        <dbReference type="Pfam" id="PF17101"/>
    </source>
</evidence>
<dbReference type="Pfam" id="PF17101">
    <property type="entry name" value="Stealth_CR1"/>
    <property type="match status" value="1"/>
</dbReference>
<dbReference type="InterPro" id="IPR031358">
    <property type="entry name" value="Stealth_CR1"/>
</dbReference>
<evidence type="ECO:0000256" key="3">
    <source>
        <dbReference type="ARBA" id="ARBA00023169"/>
    </source>
</evidence>
<dbReference type="PANTHER" id="PTHR24045:SF0">
    <property type="entry name" value="N-ACETYLGLUCOSAMINE-1-PHOSPHOTRANSFERASE SUBUNITS ALPHA_BETA"/>
    <property type="match status" value="1"/>
</dbReference>
<dbReference type="GO" id="GO:0016772">
    <property type="term" value="F:transferase activity, transferring phosphorus-containing groups"/>
    <property type="evidence" value="ECO:0007669"/>
    <property type="project" value="InterPro"/>
</dbReference>
<reference evidence="6" key="1">
    <citation type="submission" date="2018-07" db="EMBL/GenBank/DDBJ databases">
        <authorList>
            <consortium name="Genoscope - CEA"/>
            <person name="William W."/>
        </authorList>
    </citation>
    <scope>NUCLEOTIDE SEQUENCE</scope>
    <source>
        <strain evidence="6">IK1</strain>
    </source>
</reference>